<dbReference type="AlphaFoldDB" id="A3XPL8"/>
<dbReference type="GO" id="GO:0005975">
    <property type="term" value="P:carbohydrate metabolic process"/>
    <property type="evidence" value="ECO:0007669"/>
    <property type="project" value="TreeGrafter"/>
</dbReference>
<evidence type="ECO:0000313" key="4">
    <source>
        <dbReference type="EMBL" id="EAQ48510.1"/>
    </source>
</evidence>
<dbReference type="STRING" id="398720.MED217_13424"/>
<dbReference type="eggNOG" id="COG1649">
    <property type="taxonomic scope" value="Bacteria"/>
</dbReference>
<feature type="domain" description="Sialate O-acetylesterase" evidence="3">
    <location>
        <begin position="276"/>
        <end position="386"/>
    </location>
</feature>
<dbReference type="PANTHER" id="PTHR22901">
    <property type="entry name" value="SIALATE O-ACETYLESTERASE"/>
    <property type="match status" value="1"/>
</dbReference>
<reference evidence="4 5" key="1">
    <citation type="journal article" date="2007" name="Nature">
        <title>Light stimulates growth of proteorhodopsin-containing marine Flavobacteria.</title>
        <authorList>
            <person name="Gomez-Consarnau L."/>
            <person name="Gonzalez J.M."/>
            <person name="Coll-Llado M."/>
            <person name="Gourdon P."/>
            <person name="Pascher T."/>
            <person name="Neutze R."/>
            <person name="Pedros-Alio C."/>
            <person name="Pinhassi J."/>
        </authorList>
    </citation>
    <scope>NUCLEOTIDE SEQUENCE [LARGE SCALE GENOMIC DNA]</scope>
    <source>
        <strain evidence="4 5">MED217</strain>
    </source>
</reference>
<sequence>MMHFCQKLRLVLVASCFFICCFASAQLRLPALVGDHMVLQQNANVTLWGWSAPNQKIQIQVGWQAEALEATADNSGNWSVNVATVTAGGPYSIKISGEDSIELQDVMLGEVWLCSGQSNMFFPLGKDARSSWRTGIIDSEKEIAQAQLPNLRLFTVATAAAQEPLLDVKGHWQQCTPETAADFSAVAYFFGRDLLEDLEVPVGLISSSWGGTKVESWMQKEVLEQHPDFQPILDREELKQHAYKQALAAYNSAQQAGTTPPEKPKKAEANKAPYVLYNAMIHPLLNYKIKGAIWYQGESNADRAYQYRSLFPAMVKNWRDLWEQGDFPFYYVQIAPHHGQTPEIREAQLLALNRIPNSGMVVSADHGNPKDIHPRNKKPIGKRLASWALANTYSKNIAFSGPLYDHYLIKDAVIEIYFKHSNGLNIKGDALKDLEIAGADGVFYKAEAQIENDHLVVFSKAVEQPKAVRFGWKNSPEVLLFNAHDLPASPYRTDDWPQPTMHKL</sequence>
<dbReference type="SUPFAM" id="SSF52266">
    <property type="entry name" value="SGNH hydrolase"/>
    <property type="match status" value="1"/>
</dbReference>
<feature type="domain" description="Sialate O-acetylesterase" evidence="3">
    <location>
        <begin position="110"/>
        <end position="241"/>
    </location>
</feature>
<name>A3XPL8_LEEBM</name>
<keyword evidence="5" id="KW-1185">Reference proteome</keyword>
<dbReference type="InterPro" id="IPR039329">
    <property type="entry name" value="SIAE"/>
</dbReference>
<dbReference type="GO" id="GO:0001681">
    <property type="term" value="F:sialate O-acetylesterase activity"/>
    <property type="evidence" value="ECO:0007669"/>
    <property type="project" value="InterPro"/>
</dbReference>
<dbReference type="InterPro" id="IPR036514">
    <property type="entry name" value="SGNH_hydro_sf"/>
</dbReference>
<dbReference type="Gene3D" id="3.40.50.1110">
    <property type="entry name" value="SGNH hydrolase"/>
    <property type="match status" value="1"/>
</dbReference>
<protein>
    <submittedName>
        <fullName evidence="4">Sialic acid-specific 9-O-acetylesterase</fullName>
    </submittedName>
</protein>
<evidence type="ECO:0000259" key="3">
    <source>
        <dbReference type="Pfam" id="PF03629"/>
    </source>
</evidence>
<organism evidence="4 5">
    <name type="scientific">Leeuwenhoekiella blandensis (strain CECT 7118 / CCUG 51940 / KCTC 22103 / MED217)</name>
    <name type="common">Flavobacterium sp. (strain MED217)</name>
    <dbReference type="NCBI Taxonomy" id="398720"/>
    <lineage>
        <taxon>Bacteria</taxon>
        <taxon>Pseudomonadati</taxon>
        <taxon>Bacteroidota</taxon>
        <taxon>Flavobacteriia</taxon>
        <taxon>Flavobacteriales</taxon>
        <taxon>Flavobacteriaceae</taxon>
        <taxon>Leeuwenhoekiella</taxon>
    </lineage>
</organism>
<dbReference type="InterPro" id="IPR013783">
    <property type="entry name" value="Ig-like_fold"/>
</dbReference>
<dbReference type="PANTHER" id="PTHR22901:SF0">
    <property type="entry name" value="SIALATE O-ACETYLESTERASE"/>
    <property type="match status" value="1"/>
</dbReference>
<evidence type="ECO:0000256" key="1">
    <source>
        <dbReference type="ARBA" id="ARBA00022801"/>
    </source>
</evidence>
<dbReference type="Pfam" id="PF03629">
    <property type="entry name" value="SASA"/>
    <property type="match status" value="2"/>
</dbReference>
<gene>
    <name evidence="4" type="ORF">MED217_13424</name>
</gene>
<proteinExistence type="predicted"/>
<evidence type="ECO:0000313" key="5">
    <source>
        <dbReference type="Proteomes" id="UP000001601"/>
    </source>
</evidence>
<feature type="chain" id="PRO_5002663830" evidence="2">
    <location>
        <begin position="26"/>
        <end position="504"/>
    </location>
</feature>
<accession>A3XPL8</accession>
<feature type="signal peptide" evidence="2">
    <location>
        <begin position="1"/>
        <end position="25"/>
    </location>
</feature>
<evidence type="ECO:0000256" key="2">
    <source>
        <dbReference type="SAM" id="SignalP"/>
    </source>
</evidence>
<comment type="caution">
    <text evidence="4">The sequence shown here is derived from an EMBL/GenBank/DDBJ whole genome shotgun (WGS) entry which is preliminary data.</text>
</comment>
<dbReference type="EMBL" id="AANC01000008">
    <property type="protein sequence ID" value="EAQ48510.1"/>
    <property type="molecule type" value="Genomic_DNA"/>
</dbReference>
<dbReference type="HOGENOM" id="CLU_015150_0_0_10"/>
<keyword evidence="2" id="KW-0732">Signal</keyword>
<dbReference type="Gene3D" id="2.60.40.10">
    <property type="entry name" value="Immunoglobulins"/>
    <property type="match status" value="1"/>
</dbReference>
<dbReference type="Proteomes" id="UP000001601">
    <property type="component" value="Unassembled WGS sequence"/>
</dbReference>
<dbReference type="RefSeq" id="WP_009781039.1">
    <property type="nucleotide sequence ID" value="NZ_CH672395.1"/>
</dbReference>
<dbReference type="InterPro" id="IPR005181">
    <property type="entry name" value="SASA"/>
</dbReference>
<keyword evidence="1" id="KW-0378">Hydrolase</keyword>